<proteinExistence type="predicted"/>
<evidence type="ECO:0000256" key="1">
    <source>
        <dbReference type="SAM" id="SignalP"/>
    </source>
</evidence>
<protein>
    <recommendedName>
        <fullName evidence="4">Secreted protein</fullName>
    </recommendedName>
</protein>
<dbReference type="AlphaFoldDB" id="A0AAW1N9C1"/>
<sequence length="71" mass="7957">MNFNFYIKQINVCLLQLQLLVVSRACPGAAISDCYLWVPLPAAAVVTRSLASHGWRQSVRLYLYQATTLSL</sequence>
<name>A0AAW1N9C1_SAPOF</name>
<dbReference type="EMBL" id="JBDFQZ010000001">
    <property type="protein sequence ID" value="KAK9756521.1"/>
    <property type="molecule type" value="Genomic_DNA"/>
</dbReference>
<comment type="caution">
    <text evidence="2">The sequence shown here is derived from an EMBL/GenBank/DDBJ whole genome shotgun (WGS) entry which is preliminary data.</text>
</comment>
<dbReference type="EMBL" id="JBDFQZ010000001">
    <property type="protein sequence ID" value="KAK9756522.1"/>
    <property type="molecule type" value="Genomic_DNA"/>
</dbReference>
<feature type="chain" id="PRO_5044718001" description="Secreted protein" evidence="1">
    <location>
        <begin position="26"/>
        <end position="71"/>
    </location>
</feature>
<reference evidence="2 3" key="1">
    <citation type="submission" date="2024-03" db="EMBL/GenBank/DDBJ databases">
        <title>WGS assembly of Saponaria officinalis var. Norfolk2.</title>
        <authorList>
            <person name="Jenkins J."/>
            <person name="Shu S."/>
            <person name="Grimwood J."/>
            <person name="Barry K."/>
            <person name="Goodstein D."/>
            <person name="Schmutz J."/>
            <person name="Leebens-Mack J."/>
            <person name="Osbourn A."/>
        </authorList>
    </citation>
    <scope>NUCLEOTIDE SEQUENCE [LARGE SCALE GENOMIC DNA]</scope>
    <source>
        <strain evidence="3">cv. Norfolk2</strain>
        <strain evidence="2">JIC</strain>
        <tissue evidence="2">Leaf</tissue>
    </source>
</reference>
<evidence type="ECO:0000313" key="2">
    <source>
        <dbReference type="EMBL" id="KAK9756522.1"/>
    </source>
</evidence>
<evidence type="ECO:0008006" key="4">
    <source>
        <dbReference type="Google" id="ProtNLM"/>
    </source>
</evidence>
<keyword evidence="3" id="KW-1185">Reference proteome</keyword>
<gene>
    <name evidence="2" type="ORF">RND81_01G103600</name>
</gene>
<accession>A0AAW1N9C1</accession>
<evidence type="ECO:0000313" key="3">
    <source>
        <dbReference type="Proteomes" id="UP001443914"/>
    </source>
</evidence>
<dbReference type="Proteomes" id="UP001443914">
    <property type="component" value="Unassembled WGS sequence"/>
</dbReference>
<feature type="signal peptide" evidence="1">
    <location>
        <begin position="1"/>
        <end position="25"/>
    </location>
</feature>
<organism evidence="2 3">
    <name type="scientific">Saponaria officinalis</name>
    <name type="common">Common soapwort</name>
    <name type="synonym">Lychnis saponaria</name>
    <dbReference type="NCBI Taxonomy" id="3572"/>
    <lineage>
        <taxon>Eukaryota</taxon>
        <taxon>Viridiplantae</taxon>
        <taxon>Streptophyta</taxon>
        <taxon>Embryophyta</taxon>
        <taxon>Tracheophyta</taxon>
        <taxon>Spermatophyta</taxon>
        <taxon>Magnoliopsida</taxon>
        <taxon>eudicotyledons</taxon>
        <taxon>Gunneridae</taxon>
        <taxon>Pentapetalae</taxon>
        <taxon>Caryophyllales</taxon>
        <taxon>Caryophyllaceae</taxon>
        <taxon>Caryophylleae</taxon>
        <taxon>Saponaria</taxon>
    </lineage>
</organism>
<keyword evidence="1" id="KW-0732">Signal</keyword>